<dbReference type="SMART" id="SM00382">
    <property type="entry name" value="AAA"/>
    <property type="match status" value="4"/>
</dbReference>
<dbReference type="InterPro" id="IPR056264">
    <property type="entry name" value="R2_ABCA1-4-like"/>
</dbReference>
<dbReference type="VEuPathDB" id="VectorBase:ASTEI20_037839"/>
<evidence type="ECO:0000313" key="10">
    <source>
        <dbReference type="EnsemblMetazoa" id="ASTEI09434-PA"/>
    </source>
</evidence>
<dbReference type="FunFam" id="3.40.50.300:FF:000298">
    <property type="entry name" value="ATP-binding cassette sub-family A member 12"/>
    <property type="match status" value="2"/>
</dbReference>
<keyword evidence="11" id="KW-1185">Reference proteome</keyword>
<evidence type="ECO:0000256" key="6">
    <source>
        <dbReference type="ARBA" id="ARBA00022840"/>
    </source>
</evidence>
<dbReference type="GO" id="GO:0016887">
    <property type="term" value="F:ATP hydrolysis activity"/>
    <property type="evidence" value="ECO:0007669"/>
    <property type="project" value="InterPro"/>
</dbReference>
<sequence length="3308" mass="371817">MATSNWEKFVLLLWKNWILQKRHYIQTLFEILIPVLCCSILLLVRGLVDPEYIDRNSVFKPLETDRLTHLAKLAADKEFEFKIAYSPQNVLLEQIVQDAVRSLNVNDPEARLSYAGFADAREMESMLVESTFLAGVEFDDSWANLTTGDRLPDNVTFAVRFPAELRDDEFQFSNWVTNLLVVPFSPRLRNPELDDGGSPSYYSEGFLGVQGAISRALLAQRLPGVEMPPVHVQRYPYPPYYDDAILEALQQLLALIIVISFFYTCINTVKYITIEKEKQLKEAMKIMGLSNWLHWSAWFVKCLILLTVSLSLITILLCVPFSTAAIFENSEWTLVWFFFFVYSITTICFCFMISVFFSKANTAAGIAGLLWFVSQLPFNVSQQSYDEIGTGAKIAMCLLSNTGMSFAMFLTVRLEASAAGLRWSNLFEPATIDDGLSVGTVIVMLLVDAVLYLLIALYIEQIMPGEFGVAQPWYFPFTKEFWIRSRSASPRDTLFNREQQSAATESRYIEQDPAGYAGVEIKQLRKVYKGNKAAVDGLNLRMYENQISVLLGHNGAGKTTTMSMLTGVFSPTSGTALINGHDIRTDIDGVRSSLGLCPQHNVLFDEMTVDEHLKFFSRLKGVPAEAVSDEIDRYLKLLELADKRNAQSQTLSGGMKRKLAVGMALCGGSKVVLLDEPTSGMDPSARRALWNLLQKEKQNRTMLLSTHFMDEADVLGDRIAIMAEGKLKAVGSPFFLKKTFGVGYRLICVKDARCDKERLLGILRRYIPDVKIDTDIGSELSFVLKEDYIDVFQRLLEDIEQQMTSCGITSYGISLTTMEEVFLKAGSDSFDETGTHTNGAVVETGSTEYALDRLHLLTGKELLLNQIQAQLLKKYLSTIRAWIPLVMMFVIPIFFVGMTFIITRSISAGKDLPALEITMDSYEKAITVLESTNGDPQRVEAFQNMFAARELITITEDMTEYVVRKSIEDIATVNTRYFVGATIAAGSSYVGWFNNKAYHTAPLALNLIYNAILQAQCTECRLHVVNKPLPYRLDTQLKKLNTGLNAGFQLAFNTGFAMAFVSALYIMFYIKERTSRAKLLQFVSGTNVTLFWLLAFIWDYTLFVLNSLVYIATVAIFQEEGWSTFEELGRAFLLLLFFGFATIPVTYMFSFLFSVSATGFVRMMFLNVLSGAIFFTAVNILKFDGIDLNDVADGLEWVFMFFPNFVLSHGLNNLNAASSTESFCRRACDLLGPQCVVNDLCLVEARCCDLEVFSFGKVGIVRNLLFCLLIGCVCFSLLFMLEYGVLQRLFRRKPKVTPSGALGPVNAEQDSDVLDEKRRIQNLNRKDIDAHNLVLRDVTKYYGNFQAVNNLSIGINHSECFGLLGINGAGKTTTFKMMTGDEEISSGDAWVKGISLRGDMNRAHRQIGYCPQFDALLEDLTGRETLRIFALLRGVRSQEVKNVSYILSEELNFAKHLDKRTKAYSGGNKRKLSTALALLGNPSVVYLDEPTTGMDPGAKRQFWDVICKVRSTGKSIVLTSHSMEECEALCTRLAIMVNGEFKCLGSTQHLKNKFSKGFLLTVKVARGTSDAQQKRVAGVKDFVMSRFTGAVLKEEYEDSLTFHIPVTDLKWSQMFGLMESSKEALEIEDYALGQTSLEQVFLFFTKYQRVTDKFVLLLWKNWIIQKRHYIQTLFEILIPVLCCAMLIVVRGLVDPDQVLKPTIFERLPIGSLSDLEGAFPPVTFSLAYSPQNEVLEKLLQDAVDEEIRGRTVTLMPLANARELESRLMLSNYIGGIEFPDSYANVTALPQKLRYAVRLPGELRFTGWTFGNWRTNFMVVPFVQGLRNANQSDGGSPNYLREGFLALQAAISRTFIRRQNAQYALPDVSLQVSESSPVGTSGCKNHCNPFHPQRFPYPPYYEDLVLVAMERLLPMIILISFFYTCINTVKFITIEKEKQLKEAMKIMGLPNWLHWTAWFVRCLILLLITISLLVFLISANLTSNTDLSVIEYADWTVLWFFFLTYILVTICFCFMMSVFFNKANTAAGIAGLMWFLFAIPFNIAVQNYDEMAMGTKMVSSLLSNTAMSFGIMNIIRLEANQVGLQWHNLFSAPSMGDDFSVGLVIVMFLVDALLYLGIALYFEQVMPGEFGVAKPWNFLFTRDFWKRNRIEDGPGMRQKMESSAYFEQEPNIDRAGVRIVNLRKVYGKKVAVEGLNLNMFDGQITVLLGHNGAGKTTTMSMLTGMFSPTAGTALVNGYDIRKDIEGVRFSLGLCPQHNVLFNELTVAEHLKFFAQLKGVPAEKTASEIEKYVTLLELTDKRNAQSHTLSGGMKRKLGVGIALCGGSKVVLLDEPTSGMDPSARRALWDLIQKEKVGRTVILSTHFMDEADVLGDRIAIMAEGKLRAIGSPFFLKKSLGAGYRLICVKEAHCDKQRVLGILRKYIPEVRIETDIGTELSFVLREDYLKVFKPMLEELEDRMGSCGISSYGISLTTMEEVFLRAGSDSHTTENSMANEGNGSIDMSEASDIYSLEGLTLLDGSKRLFQQIYAQYYKKFLTTVRSWITLSLQMLIPILFVLLSYLIYLNSSAGRDLPELKINFDGYTGSLTVLETAEGQESVTAAFRERFRREPPVHELVVTEEDMSTYILNKSSQDIATFNTRYWVGASLSSSVCTAWFNNKAYHSAPLAVNLIYNAILQSFCPDCELQVSNKPLPFRLDTQLQRLETGANAGFQLAFNTGFAMAFVSALFILFYIKERTTRAKLLQFVSGVNVTLFWTISYLWDYFVFVLSALCYIVTLAIIQQDGWSTFDQLGRVFLVLLFYAFSSLPVTYLFAYLFHVPATGFVKMMLLNVLSGTIFFTAVSLLRFDGIDLQDVADVLEWIFLFFPSFSLTQSMNALNMVGGREALCQRACEQITICTEELKCLLVPQCCGMSAFTFDQQTGINRNLLFFTGIGVVSFAIILLVDYRVMKKIFSRKPKSVDMSGDQGDIDSDVLDEKRRVAACSEGELASYNLVLKELSKSYGKFVAVNKLSVGVRHSECFGLLGINGAGKTSTFKMMTGDENITDGNAWVNGINLRTDMNRVHKHIGYCPQFDALLEDLTGRETLHIFALMRGVRRREINGVSLTLAEELNFTKHLDKRTKAYSGGNKRKLSTALALLGNPSVVYLDEPTTGMDPGAKRQFWNVICKIRNSGKSIVLTSHSMEECEALCTRLAIMVNGEFKCLGSTQHLKNKFSEGFLLTVKTKRSEPDAAERVKSFVTSQFVGAVLKEEYLDSLTFHIARTDQRWSAMFGLMEASKARLGIEDYALGQTTLEQVFLFFTKYQRIVD</sequence>
<keyword evidence="3" id="KW-0812">Transmembrane</keyword>
<dbReference type="Gene3D" id="3.40.50.300">
    <property type="entry name" value="P-loop containing nucleotide triphosphate hydrolases"/>
    <property type="match status" value="4"/>
</dbReference>
<evidence type="ECO:0000256" key="2">
    <source>
        <dbReference type="ARBA" id="ARBA00022448"/>
    </source>
</evidence>
<dbReference type="PROSITE" id="PS00211">
    <property type="entry name" value="ABC_TRANSPORTER_1"/>
    <property type="match status" value="2"/>
</dbReference>
<dbReference type="InterPro" id="IPR003439">
    <property type="entry name" value="ABC_transporter-like_ATP-bd"/>
</dbReference>
<dbReference type="GO" id="GO:0016020">
    <property type="term" value="C:membrane"/>
    <property type="evidence" value="ECO:0007669"/>
    <property type="project" value="UniProtKB-SubCell"/>
</dbReference>
<evidence type="ECO:0000256" key="4">
    <source>
        <dbReference type="ARBA" id="ARBA00022737"/>
    </source>
</evidence>
<comment type="subcellular location">
    <subcellularLocation>
        <location evidence="1">Membrane</location>
        <topology evidence="1">Multi-pass membrane protein</topology>
    </subcellularLocation>
</comment>
<protein>
    <recommendedName>
        <fullName evidence="9">ABC transporter domain-containing protein</fullName>
    </recommendedName>
</protein>
<evidence type="ECO:0000256" key="3">
    <source>
        <dbReference type="ARBA" id="ARBA00022692"/>
    </source>
</evidence>
<dbReference type="InterPro" id="IPR026082">
    <property type="entry name" value="ABCA"/>
</dbReference>
<evidence type="ECO:0000256" key="1">
    <source>
        <dbReference type="ARBA" id="ARBA00004141"/>
    </source>
</evidence>
<evidence type="ECO:0000256" key="7">
    <source>
        <dbReference type="ARBA" id="ARBA00022989"/>
    </source>
</evidence>
<evidence type="ECO:0000256" key="5">
    <source>
        <dbReference type="ARBA" id="ARBA00022741"/>
    </source>
</evidence>
<keyword evidence="4" id="KW-0677">Repeat</keyword>
<dbReference type="FunFam" id="3.40.50.300:FF:000327">
    <property type="entry name" value="ATP-binding cassette sub-family A member 3"/>
    <property type="match status" value="2"/>
</dbReference>
<dbReference type="InterPro" id="IPR013525">
    <property type="entry name" value="ABC2_TM"/>
</dbReference>
<dbReference type="PANTHER" id="PTHR19229:SF250">
    <property type="entry name" value="ABC TRANSPORTER DOMAIN-CONTAINING PROTEIN-RELATED"/>
    <property type="match status" value="1"/>
</dbReference>
<dbReference type="Pfam" id="PF00005">
    <property type="entry name" value="ABC_tran"/>
    <property type="match status" value="4"/>
</dbReference>
<dbReference type="PANTHER" id="PTHR19229">
    <property type="entry name" value="ATP-BINDING CASSETTE TRANSPORTER SUBFAMILY A ABCA"/>
    <property type="match status" value="1"/>
</dbReference>
<keyword evidence="2" id="KW-0813">Transport</keyword>
<feature type="domain" description="ABC transporter" evidence="9">
    <location>
        <begin position="519"/>
        <end position="749"/>
    </location>
</feature>
<feature type="domain" description="ABC transporter" evidence="9">
    <location>
        <begin position="2176"/>
        <end position="2405"/>
    </location>
</feature>
<keyword evidence="6" id="KW-0067">ATP-binding</keyword>
<evidence type="ECO:0000313" key="11">
    <source>
        <dbReference type="Proteomes" id="UP000076408"/>
    </source>
</evidence>
<keyword evidence="7" id="KW-1133">Transmembrane helix</keyword>
<dbReference type="InterPro" id="IPR027417">
    <property type="entry name" value="P-loop_NTPase"/>
</dbReference>
<reference evidence="10" key="2">
    <citation type="submission" date="2020-05" db="UniProtKB">
        <authorList>
            <consortium name="EnsemblMetazoa"/>
        </authorList>
    </citation>
    <scope>IDENTIFICATION</scope>
    <source>
        <strain evidence="10">Indian</strain>
    </source>
</reference>
<dbReference type="GO" id="GO:0005319">
    <property type="term" value="F:lipid transporter activity"/>
    <property type="evidence" value="ECO:0007669"/>
    <property type="project" value="TreeGrafter"/>
</dbReference>
<accession>A0A182YLU8</accession>
<keyword evidence="8" id="KW-0472">Membrane</keyword>
<feature type="domain" description="ABC transporter" evidence="9">
    <location>
        <begin position="1333"/>
        <end position="1563"/>
    </location>
</feature>
<name>A0A182YLU8_ANOST</name>
<feature type="domain" description="ABC transporter" evidence="9">
    <location>
        <begin position="2993"/>
        <end position="3223"/>
    </location>
</feature>
<evidence type="ECO:0000259" key="9">
    <source>
        <dbReference type="PROSITE" id="PS50893"/>
    </source>
</evidence>
<dbReference type="Proteomes" id="UP000076408">
    <property type="component" value="Unassembled WGS sequence"/>
</dbReference>
<dbReference type="NCBIfam" id="NF010167">
    <property type="entry name" value="PRK13648.1"/>
    <property type="match status" value="4"/>
</dbReference>
<keyword evidence="5" id="KW-0547">Nucleotide-binding</keyword>
<dbReference type="InterPro" id="IPR003593">
    <property type="entry name" value="AAA+_ATPase"/>
</dbReference>
<dbReference type="InterPro" id="IPR017871">
    <property type="entry name" value="ABC_transporter-like_CS"/>
</dbReference>
<dbReference type="PROSITE" id="PS50893">
    <property type="entry name" value="ABC_TRANSPORTER_2"/>
    <property type="match status" value="4"/>
</dbReference>
<dbReference type="VEuPathDB" id="VectorBase:ASTEI20_045083"/>
<dbReference type="Pfam" id="PF23321">
    <property type="entry name" value="R1_ABCA1"/>
    <property type="match status" value="2"/>
</dbReference>
<evidence type="ECO:0000256" key="8">
    <source>
        <dbReference type="ARBA" id="ARBA00023136"/>
    </source>
</evidence>
<organism evidence="10 11">
    <name type="scientific">Anopheles stephensi</name>
    <name type="common">Indo-Pakistan malaria mosquito</name>
    <dbReference type="NCBI Taxonomy" id="30069"/>
    <lineage>
        <taxon>Eukaryota</taxon>
        <taxon>Metazoa</taxon>
        <taxon>Ecdysozoa</taxon>
        <taxon>Arthropoda</taxon>
        <taxon>Hexapoda</taxon>
        <taxon>Insecta</taxon>
        <taxon>Pterygota</taxon>
        <taxon>Neoptera</taxon>
        <taxon>Endopterygota</taxon>
        <taxon>Diptera</taxon>
        <taxon>Nematocera</taxon>
        <taxon>Culicoidea</taxon>
        <taxon>Culicidae</taxon>
        <taxon>Anophelinae</taxon>
        <taxon>Anopheles</taxon>
    </lineage>
</organism>
<dbReference type="SUPFAM" id="SSF52540">
    <property type="entry name" value="P-loop containing nucleoside triphosphate hydrolases"/>
    <property type="match status" value="4"/>
</dbReference>
<proteinExistence type="predicted"/>
<dbReference type="CDD" id="cd03263">
    <property type="entry name" value="ABC_subfamily_A"/>
    <property type="match status" value="4"/>
</dbReference>
<dbReference type="GO" id="GO:0005524">
    <property type="term" value="F:ATP binding"/>
    <property type="evidence" value="ECO:0007669"/>
    <property type="project" value="UniProtKB-KW"/>
</dbReference>
<dbReference type="GO" id="GO:0140359">
    <property type="term" value="F:ABC-type transporter activity"/>
    <property type="evidence" value="ECO:0007669"/>
    <property type="project" value="InterPro"/>
</dbReference>
<dbReference type="EnsemblMetazoa" id="ASTEI09434-RA">
    <property type="protein sequence ID" value="ASTEI09434-PA"/>
    <property type="gene ID" value="ASTEI09434"/>
</dbReference>
<reference evidence="11" key="1">
    <citation type="journal article" date="2014" name="Genome Biol.">
        <title>Genome analysis of a major urban malaria vector mosquito, Anopheles stephensi.</title>
        <authorList>
            <person name="Jiang X."/>
            <person name="Peery A."/>
            <person name="Hall A.B."/>
            <person name="Sharma A."/>
            <person name="Chen X.G."/>
            <person name="Waterhouse R.M."/>
            <person name="Komissarov A."/>
            <person name="Riehle M.M."/>
            <person name="Shouche Y."/>
            <person name="Sharakhova M.V."/>
            <person name="Lawson D."/>
            <person name="Pakpour N."/>
            <person name="Arensburger P."/>
            <person name="Davidson V.L."/>
            <person name="Eiglmeier K."/>
            <person name="Emrich S."/>
            <person name="George P."/>
            <person name="Kennedy R.C."/>
            <person name="Mane S.P."/>
            <person name="Maslen G."/>
            <person name="Oringanje C."/>
            <person name="Qi Y."/>
            <person name="Settlage R."/>
            <person name="Tojo M."/>
            <person name="Tubio J.M."/>
            <person name="Unger M.F."/>
            <person name="Wang B."/>
            <person name="Vernick K.D."/>
            <person name="Ribeiro J.M."/>
            <person name="James A.A."/>
            <person name="Michel K."/>
            <person name="Riehle M.A."/>
            <person name="Luckhart S."/>
            <person name="Sharakhov I.V."/>
            <person name="Tu Z."/>
        </authorList>
    </citation>
    <scope>NUCLEOTIDE SEQUENCE [LARGE SCALE GENOMIC DNA]</scope>
    <source>
        <strain evidence="11">Indian</strain>
    </source>
</reference>
<dbReference type="VEuPathDB" id="VectorBase:ASTEI09434"/>
<dbReference type="STRING" id="30069.A0A182YLU8"/>
<dbReference type="Pfam" id="PF12698">
    <property type="entry name" value="ABC2_membrane_3"/>
    <property type="match status" value="4"/>
</dbReference>
<dbReference type="VEuPathDB" id="VectorBase:ASTE008966"/>